<protein>
    <submittedName>
        <fullName evidence="1">Uncharacterized protein</fullName>
    </submittedName>
</protein>
<sequence>MELIELFMLAVGVSMDAFAVSICRGVKLKSTKVYYSLEAGMYFGGFQALMPVIGYFVGDKLSGVMQRFDHWIAFILLGIMGIKMLKEAFDNSDEETENNQSMLILAIATSIDALAVGLSLALLKINIITAALFIGIVTFIFSVMGIQIGARFGEKYKSKAEIIGGAILIFIGTNILMEHLFF</sequence>
<name>A0ACC8XHM2_9FIRM</name>
<accession>A0ACC8XHM2</accession>
<keyword evidence="2" id="KW-1185">Reference proteome</keyword>
<evidence type="ECO:0000313" key="2">
    <source>
        <dbReference type="Proteomes" id="UP000188637"/>
    </source>
</evidence>
<reference evidence="1" key="1">
    <citation type="submission" date="2016-08" db="EMBL/GenBank/DDBJ databases">
        <authorList>
            <person name="Ngugi D.K."/>
            <person name="Miyake S."/>
            <person name="Stingl U."/>
        </authorList>
    </citation>
    <scope>NUCLEOTIDE SEQUENCE</scope>
    <source>
        <strain evidence="1">SCG-D08WGA-EpuloA1</strain>
    </source>
</reference>
<dbReference type="Proteomes" id="UP000188637">
    <property type="component" value="Unassembled WGS sequence"/>
</dbReference>
<organism evidence="1 2">
    <name type="scientific">Candidatus Epulonipiscium fishelsonii</name>
    <dbReference type="NCBI Taxonomy" id="77094"/>
    <lineage>
        <taxon>Bacteria</taxon>
        <taxon>Bacillati</taxon>
        <taxon>Bacillota</taxon>
        <taxon>Clostridia</taxon>
        <taxon>Lachnospirales</taxon>
        <taxon>Lachnospiraceae</taxon>
        <taxon>Candidatus Epulonipiscium</taxon>
    </lineage>
</organism>
<evidence type="ECO:0000313" key="1">
    <source>
        <dbReference type="EMBL" id="ONI43355.1"/>
    </source>
</evidence>
<comment type="caution">
    <text evidence="1">The sequence shown here is derived from an EMBL/GenBank/DDBJ whole genome shotgun (WGS) entry which is preliminary data.</text>
</comment>
<proteinExistence type="predicted"/>
<dbReference type="EMBL" id="LJHD01000150">
    <property type="protein sequence ID" value="ONI43355.1"/>
    <property type="molecule type" value="Genomic_DNA"/>
</dbReference>
<gene>
    <name evidence="1" type="ORF">AN640_06465</name>
</gene>